<sequence length="158" mass="17945">MNRRDLPSSIQSLSDEKLQTLIEGIDCSKDVVGEIPELDVLGPAPVYRLRPYALVVKHVNNRSEAYVMESTSPSTSSHGCPTSTAPSNFDRSMSNFNRSMFNFNRGILNFNRGISNFDRSTSNFNRRMSNFDRSMFNFKFNCSMFNFDLCKSPLTVTL</sequence>
<dbReference type="EMBL" id="JAYKXP010000013">
    <property type="protein sequence ID" value="KAK7051236.1"/>
    <property type="molecule type" value="Genomic_DNA"/>
</dbReference>
<protein>
    <submittedName>
        <fullName evidence="1">Uncharacterized protein</fullName>
    </submittedName>
</protein>
<comment type="caution">
    <text evidence="1">The sequence shown here is derived from an EMBL/GenBank/DDBJ whole genome shotgun (WGS) entry which is preliminary data.</text>
</comment>
<evidence type="ECO:0000313" key="1">
    <source>
        <dbReference type="EMBL" id="KAK7051236.1"/>
    </source>
</evidence>
<accession>A0AAW0DHZ5</accession>
<name>A0AAW0DHZ5_9AGAR</name>
<proteinExistence type="predicted"/>
<organism evidence="1 2">
    <name type="scientific">Paramarasmius palmivorus</name>
    <dbReference type="NCBI Taxonomy" id="297713"/>
    <lineage>
        <taxon>Eukaryota</taxon>
        <taxon>Fungi</taxon>
        <taxon>Dikarya</taxon>
        <taxon>Basidiomycota</taxon>
        <taxon>Agaricomycotina</taxon>
        <taxon>Agaricomycetes</taxon>
        <taxon>Agaricomycetidae</taxon>
        <taxon>Agaricales</taxon>
        <taxon>Marasmiineae</taxon>
        <taxon>Marasmiaceae</taxon>
        <taxon>Paramarasmius</taxon>
    </lineage>
</organism>
<evidence type="ECO:0000313" key="2">
    <source>
        <dbReference type="Proteomes" id="UP001383192"/>
    </source>
</evidence>
<reference evidence="1 2" key="1">
    <citation type="submission" date="2024-01" db="EMBL/GenBank/DDBJ databases">
        <title>A draft genome for a cacao thread blight-causing isolate of Paramarasmius palmivorus.</title>
        <authorList>
            <person name="Baruah I.K."/>
            <person name="Bukari Y."/>
            <person name="Amoako-Attah I."/>
            <person name="Meinhardt L.W."/>
            <person name="Bailey B.A."/>
            <person name="Cohen S.P."/>
        </authorList>
    </citation>
    <scope>NUCLEOTIDE SEQUENCE [LARGE SCALE GENOMIC DNA]</scope>
    <source>
        <strain evidence="1 2">GH-12</strain>
    </source>
</reference>
<gene>
    <name evidence="1" type="ORF">VNI00_004736</name>
</gene>
<dbReference type="Proteomes" id="UP001383192">
    <property type="component" value="Unassembled WGS sequence"/>
</dbReference>
<dbReference type="AlphaFoldDB" id="A0AAW0DHZ5"/>
<keyword evidence="2" id="KW-1185">Reference proteome</keyword>